<comment type="catalytic activity">
    <reaction evidence="1">
        <text>ATP-independent breakage of single-stranded DNA, followed by passage and rejoining.</text>
        <dbReference type="EC" id="5.6.2.1"/>
    </reaction>
</comment>
<proteinExistence type="inferred from homology"/>
<evidence type="ECO:0000256" key="13">
    <source>
        <dbReference type="SAM" id="MobiDB-lite"/>
    </source>
</evidence>
<dbReference type="Pfam" id="PF13342">
    <property type="entry name" value="Toprim_Crpt"/>
    <property type="match status" value="1"/>
</dbReference>
<dbReference type="CDD" id="cd00186">
    <property type="entry name" value="TOP1Ac"/>
    <property type="match status" value="1"/>
</dbReference>
<dbReference type="CDD" id="cd03362">
    <property type="entry name" value="TOPRIM_TopoIA_TopoIII"/>
    <property type="match status" value="1"/>
</dbReference>
<evidence type="ECO:0000313" key="16">
    <source>
        <dbReference type="EMBL" id="MFC4735751.1"/>
    </source>
</evidence>
<keyword evidence="7" id="KW-0238">DNA-binding</keyword>
<evidence type="ECO:0000256" key="12">
    <source>
        <dbReference type="ARBA" id="ARBA00032877"/>
    </source>
</evidence>
<dbReference type="InterPro" id="IPR013497">
    <property type="entry name" value="Topo_IA_cen"/>
</dbReference>
<dbReference type="PROSITE" id="PS50880">
    <property type="entry name" value="TOPRIM"/>
    <property type="match status" value="1"/>
</dbReference>
<dbReference type="InterPro" id="IPR006171">
    <property type="entry name" value="TOPRIM_dom"/>
</dbReference>
<dbReference type="Proteomes" id="UP001595896">
    <property type="component" value="Unassembled WGS sequence"/>
</dbReference>
<dbReference type="SMART" id="SM00437">
    <property type="entry name" value="TOP1Ac"/>
    <property type="match status" value="1"/>
</dbReference>
<dbReference type="InterPro" id="IPR013824">
    <property type="entry name" value="Topo_IA_cen_sub1"/>
</dbReference>
<dbReference type="EMBL" id="JBHSGK010000003">
    <property type="protein sequence ID" value="MFC4735751.1"/>
    <property type="molecule type" value="Genomic_DNA"/>
</dbReference>
<evidence type="ECO:0000256" key="5">
    <source>
        <dbReference type="ARBA" id="ARBA00022842"/>
    </source>
</evidence>
<keyword evidence="17" id="KW-1185">Reference proteome</keyword>
<evidence type="ECO:0000313" key="17">
    <source>
        <dbReference type="Proteomes" id="UP001595896"/>
    </source>
</evidence>
<dbReference type="InterPro" id="IPR005738">
    <property type="entry name" value="TopoIII"/>
</dbReference>
<dbReference type="SMART" id="SM00436">
    <property type="entry name" value="TOP1Bc"/>
    <property type="match status" value="1"/>
</dbReference>
<evidence type="ECO:0000256" key="9">
    <source>
        <dbReference type="ARBA" id="ARBA00030003"/>
    </source>
</evidence>
<dbReference type="InterPro" id="IPR003602">
    <property type="entry name" value="Topo_IA_DNA-bd_dom"/>
</dbReference>
<dbReference type="InterPro" id="IPR034144">
    <property type="entry name" value="TOPRIM_TopoIII"/>
</dbReference>
<dbReference type="InterPro" id="IPR023405">
    <property type="entry name" value="Topo_IA_core_domain"/>
</dbReference>
<dbReference type="PANTHER" id="PTHR11390:SF21">
    <property type="entry name" value="DNA TOPOISOMERASE 3-ALPHA"/>
    <property type="match status" value="1"/>
</dbReference>
<evidence type="ECO:0000256" key="6">
    <source>
        <dbReference type="ARBA" id="ARBA00023029"/>
    </source>
</evidence>
<feature type="domain" description="Topo IA-type catalytic" evidence="15">
    <location>
        <begin position="155"/>
        <end position="593"/>
    </location>
</feature>
<dbReference type="Pfam" id="PF01131">
    <property type="entry name" value="Topoisom_bac"/>
    <property type="match status" value="1"/>
</dbReference>
<evidence type="ECO:0000259" key="15">
    <source>
        <dbReference type="PROSITE" id="PS52039"/>
    </source>
</evidence>
<dbReference type="SUPFAM" id="SSF56712">
    <property type="entry name" value="Prokaryotic type I DNA topoisomerase"/>
    <property type="match status" value="1"/>
</dbReference>
<keyword evidence="6" id="KW-0799">Topoisomerase</keyword>
<evidence type="ECO:0000259" key="14">
    <source>
        <dbReference type="PROSITE" id="PS50880"/>
    </source>
</evidence>
<comment type="similarity">
    <text evidence="2">Belongs to the type IA topoisomerase family.</text>
</comment>
<dbReference type="Pfam" id="PF01751">
    <property type="entry name" value="Toprim"/>
    <property type="match status" value="1"/>
</dbReference>
<dbReference type="InterPro" id="IPR025589">
    <property type="entry name" value="Toprim_C_rpt"/>
</dbReference>
<evidence type="ECO:0000256" key="10">
    <source>
        <dbReference type="ARBA" id="ARBA00031985"/>
    </source>
</evidence>
<dbReference type="EC" id="5.6.2.1" evidence="3"/>
<evidence type="ECO:0000256" key="7">
    <source>
        <dbReference type="ARBA" id="ARBA00023125"/>
    </source>
</evidence>
<dbReference type="InterPro" id="IPR003601">
    <property type="entry name" value="Topo_IA_2"/>
</dbReference>
<dbReference type="PROSITE" id="PS52039">
    <property type="entry name" value="TOPO_IA_2"/>
    <property type="match status" value="1"/>
</dbReference>
<dbReference type="PROSITE" id="PS00396">
    <property type="entry name" value="TOPO_IA_1"/>
    <property type="match status" value="1"/>
</dbReference>
<organism evidence="16 17">
    <name type="scientific">Bacillus daqingensis</name>
    <dbReference type="NCBI Taxonomy" id="872396"/>
    <lineage>
        <taxon>Bacteria</taxon>
        <taxon>Bacillati</taxon>
        <taxon>Bacillota</taxon>
        <taxon>Bacilli</taxon>
        <taxon>Bacillales</taxon>
        <taxon>Bacillaceae</taxon>
        <taxon>Bacillus</taxon>
    </lineage>
</organism>
<evidence type="ECO:0000256" key="4">
    <source>
        <dbReference type="ARBA" id="ARBA00022723"/>
    </source>
</evidence>
<dbReference type="RefSeq" id="WP_377908385.1">
    <property type="nucleotide sequence ID" value="NZ_JBHSGK010000003.1"/>
</dbReference>
<dbReference type="Gene3D" id="3.40.50.140">
    <property type="match status" value="1"/>
</dbReference>
<gene>
    <name evidence="16" type="ORF">ACFO4L_04050</name>
</gene>
<dbReference type="PRINTS" id="PR00417">
    <property type="entry name" value="PRTPISMRASEI"/>
</dbReference>
<protein>
    <recommendedName>
        <fullName evidence="3">DNA topoisomerase</fullName>
        <ecNumber evidence="3">5.6.2.1</ecNumber>
    </recommendedName>
    <alternativeName>
        <fullName evidence="12">Omega-protein</fullName>
    </alternativeName>
    <alternativeName>
        <fullName evidence="11">Relaxing enzyme</fullName>
    </alternativeName>
    <alternativeName>
        <fullName evidence="9">Swivelase</fullName>
    </alternativeName>
    <alternativeName>
        <fullName evidence="10">Untwisting enzyme</fullName>
    </alternativeName>
</protein>
<dbReference type="InterPro" id="IPR013826">
    <property type="entry name" value="Topo_IA_cen_sub3"/>
</dbReference>
<feature type="domain" description="Toprim" evidence="14">
    <location>
        <begin position="1"/>
        <end position="138"/>
    </location>
</feature>
<dbReference type="Gene3D" id="1.10.460.10">
    <property type="entry name" value="Topoisomerase I, domain 2"/>
    <property type="match status" value="1"/>
</dbReference>
<dbReference type="NCBIfam" id="NF005829">
    <property type="entry name" value="PRK07726.1"/>
    <property type="match status" value="1"/>
</dbReference>
<name>A0ABV9NU48_9BACI</name>
<dbReference type="Gene3D" id="2.70.20.10">
    <property type="entry name" value="Topoisomerase I, domain 3"/>
    <property type="match status" value="1"/>
</dbReference>
<dbReference type="PANTHER" id="PTHR11390">
    <property type="entry name" value="PROKARYOTIC DNA TOPOISOMERASE"/>
    <property type="match status" value="1"/>
</dbReference>
<dbReference type="InterPro" id="IPR013825">
    <property type="entry name" value="Topo_IA_cen_sub2"/>
</dbReference>
<sequence length="714" mass="80116">MYLIIAEKPDQASKLAAPFKPVRQKDHLLLPPSPEFPEGAAVVWALGHLVEPIPPDGYRSDWKRWSLQTLPMIPERFEYKVKRFKEFRVIERFVRRSDISLIIHAGDAEREGEAIIRLILDQISVKKPLKRLWVQSLTPGAVRQAFKQLTDDQETYPLYEEAVSRAYADWLVGMNASRLYTLLFQQSGSTDVFSLGRVQTPVLCMIDEREKEMESFQQETYWEVEACFQAAAGSYRGRLKTKDGSYAFSNQQQAETEASADRGATGRVTKLEEKQKRIPHPLLYTLSSLQAEANKAFKFAPKKTLDTAQRLYTKGHISYPRTDSPYLPAEEAETVKKAAVQLEQQSNYAAYFPLPLKSLRSNKRCVKPEKVTDHYAIIPTEEVPGPDKLSPDERKLYDMIVKRVLAAHYPPRLSDTKKVETTVSSQAVYASSFETIIDEGWRKVLPVKSQDRSGPPLQKNEEVQVESVETVEKQTQPPKRYTEGDLITLMKTCGKLLSAEDASVLKETEGIGTEATRAGIIQTLKQRGYIHVSQNNVYVDDKGRALAAAVAGTLLASPEMTAKWEKRLKEIGAAEKGSAYFIEQVTAFVRHLVETVPKQAERHPFPKAGSKRTAKKTAKKPAGAGACPLCGGAALDYGAFVGCSNFKKSNCTFTISKTILQKSIPRAQIKKLLSSGSTDLIKGFKRGETTFQARLTWNNKQQKIQFDTVPDTQK</sequence>
<dbReference type="NCBIfam" id="TIGR01056">
    <property type="entry name" value="topB"/>
    <property type="match status" value="1"/>
</dbReference>
<dbReference type="InterPro" id="IPR023406">
    <property type="entry name" value="Topo_IA_AS"/>
</dbReference>
<dbReference type="Gene3D" id="1.10.290.10">
    <property type="entry name" value="Topoisomerase I, domain 4"/>
    <property type="match status" value="1"/>
</dbReference>
<keyword evidence="4" id="KW-0479">Metal-binding</keyword>
<accession>A0ABV9NU48</accession>
<keyword evidence="5" id="KW-0460">Magnesium</keyword>
<dbReference type="InterPro" id="IPR000380">
    <property type="entry name" value="Topo_IA"/>
</dbReference>
<evidence type="ECO:0000256" key="8">
    <source>
        <dbReference type="ARBA" id="ARBA00023235"/>
    </source>
</evidence>
<evidence type="ECO:0000256" key="3">
    <source>
        <dbReference type="ARBA" id="ARBA00012891"/>
    </source>
</evidence>
<feature type="region of interest" description="Disordered" evidence="13">
    <location>
        <begin position="250"/>
        <end position="272"/>
    </location>
</feature>
<keyword evidence="8" id="KW-0413">Isomerase</keyword>
<reference evidence="17" key="1">
    <citation type="journal article" date="2019" name="Int. J. Syst. Evol. Microbiol.">
        <title>The Global Catalogue of Microorganisms (GCM) 10K type strain sequencing project: providing services to taxonomists for standard genome sequencing and annotation.</title>
        <authorList>
            <consortium name="The Broad Institute Genomics Platform"/>
            <consortium name="The Broad Institute Genome Sequencing Center for Infectious Disease"/>
            <person name="Wu L."/>
            <person name="Ma J."/>
        </authorList>
    </citation>
    <scope>NUCLEOTIDE SEQUENCE [LARGE SCALE GENOMIC DNA]</scope>
    <source>
        <strain evidence="17">JCM 12165</strain>
    </source>
</reference>
<evidence type="ECO:0000256" key="1">
    <source>
        <dbReference type="ARBA" id="ARBA00000213"/>
    </source>
</evidence>
<comment type="caution">
    <text evidence="16">The sequence shown here is derived from an EMBL/GenBank/DDBJ whole genome shotgun (WGS) entry which is preliminary data.</text>
</comment>
<evidence type="ECO:0000256" key="11">
    <source>
        <dbReference type="ARBA" id="ARBA00032235"/>
    </source>
</evidence>
<evidence type="ECO:0000256" key="2">
    <source>
        <dbReference type="ARBA" id="ARBA00009446"/>
    </source>
</evidence>